<dbReference type="Proteomes" id="UP000327039">
    <property type="component" value="Unassembled WGS sequence"/>
</dbReference>
<dbReference type="InterPro" id="IPR057204">
    <property type="entry name" value="DUF7882"/>
</dbReference>
<dbReference type="Pfam" id="PF25355">
    <property type="entry name" value="DUF7882"/>
    <property type="match status" value="1"/>
</dbReference>
<evidence type="ECO:0000313" key="2">
    <source>
        <dbReference type="EMBL" id="KAA9084952.1"/>
    </source>
</evidence>
<organism evidence="2 3">
    <name type="scientific">Microbacterium radiodurans</name>
    <dbReference type="NCBI Taxonomy" id="661398"/>
    <lineage>
        <taxon>Bacteria</taxon>
        <taxon>Bacillati</taxon>
        <taxon>Actinomycetota</taxon>
        <taxon>Actinomycetes</taxon>
        <taxon>Micrococcales</taxon>
        <taxon>Microbacteriaceae</taxon>
        <taxon>Microbacterium</taxon>
    </lineage>
</organism>
<evidence type="ECO:0000313" key="3">
    <source>
        <dbReference type="Proteomes" id="UP000327039"/>
    </source>
</evidence>
<gene>
    <name evidence="2" type="ORF">F6B42_10560</name>
</gene>
<keyword evidence="2" id="KW-0436">Ligase</keyword>
<dbReference type="OrthoDB" id="5123855at2"/>
<dbReference type="EMBL" id="VYRZ01000003">
    <property type="protein sequence ID" value="KAA9084952.1"/>
    <property type="molecule type" value="Genomic_DNA"/>
</dbReference>
<comment type="caution">
    <text evidence="2">The sequence shown here is derived from an EMBL/GenBank/DDBJ whole genome shotgun (WGS) entry which is preliminary data.</text>
</comment>
<protein>
    <submittedName>
        <fullName evidence="2">ATP-dependent DNA ligase</fullName>
    </submittedName>
</protein>
<evidence type="ECO:0000259" key="1">
    <source>
        <dbReference type="Pfam" id="PF25355"/>
    </source>
</evidence>
<accession>A0A5J5INC9</accession>
<feature type="domain" description="DUF7882" evidence="1">
    <location>
        <begin position="1"/>
        <end position="97"/>
    </location>
</feature>
<keyword evidence="3" id="KW-1185">Reference proteome</keyword>
<name>A0A5J5INC9_9MICO</name>
<proteinExistence type="predicted"/>
<dbReference type="RefSeq" id="WP_150419663.1">
    <property type="nucleotide sequence ID" value="NZ_VYRZ01000003.1"/>
</dbReference>
<dbReference type="GO" id="GO:0016874">
    <property type="term" value="F:ligase activity"/>
    <property type="evidence" value="ECO:0007669"/>
    <property type="project" value="UniProtKB-KW"/>
</dbReference>
<dbReference type="AlphaFoldDB" id="A0A5J5INC9"/>
<sequence length="111" mass="12666">MGRFIYGTQRTRIEIEDRALAHLQRVIGNKLRRNERFFFSWKEDVSVGGGRRTVWVHHGADLEFAYYGSRTPSMSRDWLEALNTVANSSTGLYLVPEPAPRSSRTPDPLAA</sequence>
<reference evidence="3" key="1">
    <citation type="submission" date="2019-09" db="EMBL/GenBank/DDBJ databases">
        <title>Mumia zhuanghuii sp. nov. isolated from the intestinal contents of plateau pika (Ochotona curzoniae) in the Qinghai-Tibet plateau of China.</title>
        <authorList>
            <person name="Tian Z."/>
        </authorList>
    </citation>
    <scope>NUCLEOTIDE SEQUENCE [LARGE SCALE GENOMIC DNA]</scope>
    <source>
        <strain evidence="3">DSM 25564</strain>
    </source>
</reference>